<dbReference type="OMA" id="CAGAVEM"/>
<feature type="compositionally biased region" description="Basic and acidic residues" evidence="8">
    <location>
        <begin position="381"/>
        <end position="396"/>
    </location>
</feature>
<keyword evidence="3" id="KW-0493">Microtubule</keyword>
<dbReference type="GO" id="GO:0005874">
    <property type="term" value="C:microtubule"/>
    <property type="evidence" value="ECO:0007669"/>
    <property type="project" value="UniProtKB-KW"/>
</dbReference>
<feature type="region of interest" description="Disordered" evidence="8">
    <location>
        <begin position="358"/>
        <end position="397"/>
    </location>
</feature>
<dbReference type="SMART" id="SM01052">
    <property type="entry name" value="CAP_GLY"/>
    <property type="match status" value="1"/>
</dbReference>
<feature type="region of interest" description="Disordered" evidence="8">
    <location>
        <begin position="89"/>
        <end position="234"/>
    </location>
</feature>
<dbReference type="InterPro" id="IPR022157">
    <property type="entry name" value="Dynactin"/>
</dbReference>
<dbReference type="Gene3D" id="2.30.30.190">
    <property type="entry name" value="CAP Gly-rich-like domain"/>
    <property type="match status" value="1"/>
</dbReference>
<dbReference type="Pfam" id="PF01302">
    <property type="entry name" value="CAP_GLY"/>
    <property type="match status" value="1"/>
</dbReference>
<evidence type="ECO:0000313" key="11">
    <source>
        <dbReference type="Proteomes" id="UP000011083"/>
    </source>
</evidence>
<dbReference type="OrthoDB" id="2130750at2759"/>
<evidence type="ECO:0000256" key="1">
    <source>
        <dbReference type="ARBA" id="ARBA00004245"/>
    </source>
</evidence>
<feature type="compositionally biased region" description="Low complexity" evidence="8">
    <location>
        <begin position="178"/>
        <end position="223"/>
    </location>
</feature>
<organism evidence="10 11">
    <name type="scientific">Acanthamoeba castellanii (strain ATCC 30010 / Neff)</name>
    <dbReference type="NCBI Taxonomy" id="1257118"/>
    <lineage>
        <taxon>Eukaryota</taxon>
        <taxon>Amoebozoa</taxon>
        <taxon>Discosea</taxon>
        <taxon>Longamoebia</taxon>
        <taxon>Centramoebida</taxon>
        <taxon>Acanthamoebidae</taxon>
        <taxon>Acanthamoeba</taxon>
    </lineage>
</organism>
<evidence type="ECO:0000256" key="2">
    <source>
        <dbReference type="ARBA" id="ARBA00011010"/>
    </source>
</evidence>
<feature type="compositionally biased region" description="Basic and acidic residues" evidence="8">
    <location>
        <begin position="159"/>
        <end position="174"/>
    </location>
</feature>
<feature type="region of interest" description="Disordered" evidence="8">
    <location>
        <begin position="1059"/>
        <end position="1112"/>
    </location>
</feature>
<evidence type="ECO:0000256" key="3">
    <source>
        <dbReference type="ARBA" id="ARBA00022701"/>
    </source>
</evidence>
<dbReference type="VEuPathDB" id="AmoebaDB:ACA1_195000"/>
<dbReference type="GO" id="GO:0030286">
    <property type="term" value="C:dynein complex"/>
    <property type="evidence" value="ECO:0007669"/>
    <property type="project" value="UniProtKB-KW"/>
</dbReference>
<comment type="similarity">
    <text evidence="2">Belongs to the dynactin 150 kDa subunit family.</text>
</comment>
<keyword evidence="5 7" id="KW-0175">Coiled coil</keyword>
<keyword evidence="4" id="KW-0243">Dynein</keyword>
<feature type="compositionally biased region" description="Basic and acidic residues" evidence="8">
    <location>
        <begin position="279"/>
        <end position="309"/>
    </location>
</feature>
<evidence type="ECO:0000256" key="5">
    <source>
        <dbReference type="ARBA" id="ARBA00023054"/>
    </source>
</evidence>
<dbReference type="GeneID" id="14921284"/>
<feature type="compositionally biased region" description="Acidic residues" evidence="8">
    <location>
        <begin position="360"/>
        <end position="380"/>
    </location>
</feature>
<evidence type="ECO:0000256" key="7">
    <source>
        <dbReference type="SAM" id="Coils"/>
    </source>
</evidence>
<dbReference type="SUPFAM" id="SSF74924">
    <property type="entry name" value="Cap-Gly domain"/>
    <property type="match status" value="1"/>
</dbReference>
<dbReference type="KEGG" id="acan:ACA1_195000"/>
<proteinExistence type="inferred from homology"/>
<keyword evidence="11" id="KW-1185">Reference proteome</keyword>
<evidence type="ECO:0000313" key="10">
    <source>
        <dbReference type="EMBL" id="ELR20428.1"/>
    </source>
</evidence>
<feature type="region of interest" description="Disordered" evidence="8">
    <location>
        <begin position="279"/>
        <end position="325"/>
    </location>
</feature>
<feature type="coiled-coil region" evidence="7">
    <location>
        <begin position="1167"/>
        <end position="1267"/>
    </location>
</feature>
<dbReference type="RefSeq" id="XP_004367453.1">
    <property type="nucleotide sequence ID" value="XM_004367396.1"/>
</dbReference>
<keyword evidence="6" id="KW-0206">Cytoskeleton</keyword>
<dbReference type="PANTHER" id="PTHR24216:SF65">
    <property type="entry name" value="PAXILLIN-LIKE PROTEIN 1"/>
    <property type="match status" value="1"/>
</dbReference>
<name>L8H6Q6_ACACF</name>
<feature type="region of interest" description="Disordered" evidence="8">
    <location>
        <begin position="958"/>
        <end position="1016"/>
    </location>
</feature>
<evidence type="ECO:0000256" key="4">
    <source>
        <dbReference type="ARBA" id="ARBA00023017"/>
    </source>
</evidence>
<dbReference type="Pfam" id="PF12455">
    <property type="entry name" value="Dynactin"/>
    <property type="match status" value="1"/>
</dbReference>
<dbReference type="STRING" id="1257118.L8H6Q6"/>
<feature type="compositionally biased region" description="Low complexity" evidence="8">
    <location>
        <begin position="1059"/>
        <end position="1101"/>
    </location>
</feature>
<feature type="compositionally biased region" description="Basic and acidic residues" evidence="8">
    <location>
        <begin position="990"/>
        <end position="1002"/>
    </location>
</feature>
<feature type="compositionally biased region" description="Polar residues" evidence="8">
    <location>
        <begin position="1102"/>
        <end position="1111"/>
    </location>
</feature>
<gene>
    <name evidence="10" type="ORF">ACA1_195000</name>
</gene>
<dbReference type="InterPro" id="IPR000938">
    <property type="entry name" value="CAP-Gly_domain"/>
</dbReference>
<feature type="compositionally biased region" description="Low complexity" evidence="8">
    <location>
        <begin position="137"/>
        <end position="153"/>
    </location>
</feature>
<comment type="subcellular location">
    <subcellularLocation>
        <location evidence="1">Cytoplasm</location>
        <location evidence="1">Cytoskeleton</location>
    </subcellularLocation>
</comment>
<dbReference type="Proteomes" id="UP000011083">
    <property type="component" value="Unassembled WGS sequence"/>
</dbReference>
<reference evidence="10 11" key="1">
    <citation type="journal article" date="2013" name="Genome Biol.">
        <title>Genome of Acanthamoeba castellanii highlights extensive lateral gene transfer and early evolution of tyrosine kinase signaling.</title>
        <authorList>
            <person name="Clarke M."/>
            <person name="Lohan A.J."/>
            <person name="Liu B."/>
            <person name="Lagkouvardos I."/>
            <person name="Roy S."/>
            <person name="Zafar N."/>
            <person name="Bertelli C."/>
            <person name="Schilde C."/>
            <person name="Kianianmomeni A."/>
            <person name="Burglin T.R."/>
            <person name="Frech C."/>
            <person name="Turcotte B."/>
            <person name="Kopec K.O."/>
            <person name="Synnott J.M."/>
            <person name="Choo C."/>
            <person name="Paponov I."/>
            <person name="Finkler A."/>
            <person name="Soon Heng Tan C."/>
            <person name="Hutchins A.P."/>
            <person name="Weinmeier T."/>
            <person name="Rattei T."/>
            <person name="Chu J.S."/>
            <person name="Gimenez G."/>
            <person name="Irimia M."/>
            <person name="Rigden D.J."/>
            <person name="Fitzpatrick D.A."/>
            <person name="Lorenzo-Morales J."/>
            <person name="Bateman A."/>
            <person name="Chiu C.H."/>
            <person name="Tang P."/>
            <person name="Hegemann P."/>
            <person name="Fromm H."/>
            <person name="Raoult D."/>
            <person name="Greub G."/>
            <person name="Miranda-Saavedra D."/>
            <person name="Chen N."/>
            <person name="Nash P."/>
            <person name="Ginger M.L."/>
            <person name="Horn M."/>
            <person name="Schaap P."/>
            <person name="Caler L."/>
            <person name="Loftus B."/>
        </authorList>
    </citation>
    <scope>NUCLEOTIDE SEQUENCE [LARGE SCALE GENOMIC DNA]</scope>
    <source>
        <strain evidence="10 11">Neff</strain>
    </source>
</reference>
<keyword evidence="6" id="KW-0963">Cytoplasm</keyword>
<protein>
    <submittedName>
        <fullName evidence="10">CAPGly domain containing protein</fullName>
    </submittedName>
</protein>
<dbReference type="EMBL" id="KB007917">
    <property type="protein sequence ID" value="ELR20428.1"/>
    <property type="molecule type" value="Genomic_DNA"/>
</dbReference>
<evidence type="ECO:0000259" key="9">
    <source>
        <dbReference type="SMART" id="SM01052"/>
    </source>
</evidence>
<dbReference type="InterPro" id="IPR036859">
    <property type="entry name" value="CAP-Gly_dom_sf"/>
</dbReference>
<feature type="compositionally biased region" description="Pro residues" evidence="8">
    <location>
        <begin position="125"/>
        <end position="136"/>
    </location>
</feature>
<accession>L8H6Q6</accession>
<evidence type="ECO:0000256" key="6">
    <source>
        <dbReference type="ARBA" id="ARBA00023212"/>
    </source>
</evidence>
<sequence length="1481" mass="164270">MSATTGTGAAPASKVPTLKVGSRVEVPEKGRGTVRFVGAVKFSSKDNWVGIELDVPIKGVRYFKCTMNHGLFVTKDKVMLLKKVAAKPPAVGSLPVKSPASSKAPSPAPSAPSSPRGEPAASSPAPTPVSSTPPSPTSSTVASPSLAFSAPAEAEAEAVEEKGEKAEAESKEEPALPTPTLAAPAPRPTTTTTTSTPSAPSTPSVSNTPAAVPSTPTTTSTPSRSLAQAASPLSAESTALFTTLQELSEFKKDAQQKLKALQKSLDEVTKDKDAIAKELEREKRDRDKQIAKMQRKWEDEKEQLQKAWDEEKEEMTDEQANLSETLEMMTLDKELAEEKAESLEKKLEKIKIKFKIGSLGDDDEEDDDDVSGTDEDDDNDDGRREKARESGDDGEKAVLQLQIQRLTDALMKLKDLSVMEKKESEKKIRQLERENDNIPVLEEKIVKLKDDVKKANEKIEQLKEQLDVALEAEDMVEELSDKKLELEEQVQELQQTVEDLEQLQQVSEELEESHAEVEKQLRTALYKKEIQYLESLTKIKNQQGEIEDREKTIDQFREKVNSLQLHVKQYEEKEEDLASEARQLSTKSQALLDQNIQLKSQVTKVAAMGLERELFRLDVLQARKQLSFIQAFLPEEILSRDNESLLLLLTLDRLVFKSKLLMGHLQSYYKLDQLSFNLINDVEVQYTNDELLFAWELYWGVSKVRFYTSSLRKVINDPSVCPPEVFVRSGRAALDLLPYEGTMDIILQLIKKEELNHNYDISLFRSVQDKMSRLVNQYILEEGSALNDSSDGIPLRRQLSARGTGVAALCPPEWKSLRHEVDGILFVENVFLVLYNQLRTLLKTPTPADGATGAASPRGTANASLAIPIRLVRDAIEVCRKLQKHLQEKPSLPRHYASKLERNMVTCFTTISGAIEVFRQLFVYLRSTATGQDSTKDKEIRSVLPDIVAKVITDKASAAEEEDMKDLEATTAAKPSSSSDGEQESDEAGQEPKGKEKERSENEAQEQEDGPEEKGSEWKWLSALLEETYSSIVGVSDKILNSSNFINPDASINITPLSTPNAASSSSTPAPAGAPAAKTLTPYSSTSFTPASGSSAPNSPSLRATESQPSWKQRADAVRAELAAAASVRSKLIEAEVLAQERLVKLGLQENEIKEHISRYNVLQMHLTALQKKEAELSEKMEKQTAEHVSQEKMYEDAMETIQKENEQLRQQIRSLRVDIRHLENAKKEAEEQRSELPSLEVVSVEIKALKRALVLLRRQNSELLAREGQKRLRTLLPPISDVEARCAHFTPLQQQLQQDQNAEEEEDLVEQARAKKRTATIAAMNRRNAEAQQFLAQIQSVKAASKVIDLTLSGTETPSQQWANRRLAAVKLEAQCKQVKEKLGAALLDSHSPAKITSDFASFPSAQLSKTLLQAQPVGKLALPQVPMLSAAGAPPADQHNSTGEVRTQMQDLLGRLKHGSRTRVTLNPRQLQHVHSLVL</sequence>
<feature type="compositionally biased region" description="Low complexity" evidence="8">
    <location>
        <begin position="113"/>
        <end position="124"/>
    </location>
</feature>
<feature type="domain" description="CAP-Gly" evidence="9">
    <location>
        <begin position="20"/>
        <end position="79"/>
    </location>
</feature>
<dbReference type="PANTHER" id="PTHR24216">
    <property type="entry name" value="PAXILLIN-RELATED"/>
    <property type="match status" value="1"/>
</dbReference>
<evidence type="ECO:0000256" key="8">
    <source>
        <dbReference type="SAM" id="MobiDB-lite"/>
    </source>
</evidence>